<feature type="binding site" evidence="11">
    <location>
        <position position="206"/>
    </location>
    <ligand>
        <name>Zn(2+)</name>
        <dbReference type="ChEBI" id="CHEBI:29105"/>
        <label>1</label>
    </ligand>
</feature>
<dbReference type="Pfam" id="PF00413">
    <property type="entry name" value="Peptidase_M10"/>
    <property type="match status" value="1"/>
</dbReference>
<proteinExistence type="inferred from homology"/>
<feature type="binding site" evidence="11">
    <location>
        <position position="236"/>
    </location>
    <ligand>
        <name>Ca(2+)</name>
        <dbReference type="ChEBI" id="CHEBI:29108"/>
        <label>3</label>
    </ligand>
</feature>
<dbReference type="GO" id="GO:0031012">
    <property type="term" value="C:extracellular matrix"/>
    <property type="evidence" value="ECO:0007669"/>
    <property type="project" value="InterPro"/>
</dbReference>
<dbReference type="InterPro" id="IPR024079">
    <property type="entry name" value="MetalloPept_cat_dom_sf"/>
</dbReference>
<dbReference type="PROSITE" id="PS00546">
    <property type="entry name" value="CYSTEINE_SWITCH"/>
    <property type="match status" value="1"/>
</dbReference>
<feature type="short sequence motif" description="Cysteine switch" evidence="12">
    <location>
        <begin position="111"/>
        <end position="118"/>
    </location>
</feature>
<comment type="similarity">
    <text evidence="1">Belongs to the peptidase M10A family. Matrix metalloproteinases (MMPs) subfamily.</text>
</comment>
<dbReference type="PRINTS" id="PR00138">
    <property type="entry name" value="MATRIXIN"/>
</dbReference>
<feature type="binding site" evidence="11">
    <location>
        <position position="233"/>
    </location>
    <ligand>
        <name>Ca(2+)</name>
        <dbReference type="ChEBI" id="CHEBI:29108"/>
        <label>3</label>
    </ligand>
</feature>
<keyword evidence="7" id="KW-0482">Metalloprotease</keyword>
<feature type="binding site" evidence="11">
    <location>
        <position position="236"/>
    </location>
    <ligand>
        <name>Ca(2+)</name>
        <dbReference type="ChEBI" id="CHEBI:29108"/>
        <label>1</label>
    </ligand>
</feature>
<organism evidence="15 16">
    <name type="scientific">Platanthera zijinensis</name>
    <dbReference type="NCBI Taxonomy" id="2320716"/>
    <lineage>
        <taxon>Eukaryota</taxon>
        <taxon>Viridiplantae</taxon>
        <taxon>Streptophyta</taxon>
        <taxon>Embryophyta</taxon>
        <taxon>Tracheophyta</taxon>
        <taxon>Spermatophyta</taxon>
        <taxon>Magnoliopsida</taxon>
        <taxon>Liliopsida</taxon>
        <taxon>Asparagales</taxon>
        <taxon>Orchidaceae</taxon>
        <taxon>Orchidoideae</taxon>
        <taxon>Orchideae</taxon>
        <taxon>Orchidinae</taxon>
        <taxon>Platanthera</taxon>
    </lineage>
</organism>
<evidence type="ECO:0000256" key="4">
    <source>
        <dbReference type="ARBA" id="ARBA00022729"/>
    </source>
</evidence>
<reference evidence="15 16" key="1">
    <citation type="journal article" date="2022" name="Nat. Plants">
        <title>Genomes of leafy and leafless Platanthera orchids illuminate the evolution of mycoheterotrophy.</title>
        <authorList>
            <person name="Li M.H."/>
            <person name="Liu K.W."/>
            <person name="Li Z."/>
            <person name="Lu H.C."/>
            <person name="Ye Q.L."/>
            <person name="Zhang D."/>
            <person name="Wang J.Y."/>
            <person name="Li Y.F."/>
            <person name="Zhong Z.M."/>
            <person name="Liu X."/>
            <person name="Yu X."/>
            <person name="Liu D.K."/>
            <person name="Tu X.D."/>
            <person name="Liu B."/>
            <person name="Hao Y."/>
            <person name="Liao X.Y."/>
            <person name="Jiang Y.T."/>
            <person name="Sun W.H."/>
            <person name="Chen J."/>
            <person name="Chen Y.Q."/>
            <person name="Ai Y."/>
            <person name="Zhai J.W."/>
            <person name="Wu S.S."/>
            <person name="Zhou Z."/>
            <person name="Hsiao Y.Y."/>
            <person name="Wu W.L."/>
            <person name="Chen Y.Y."/>
            <person name="Lin Y.F."/>
            <person name="Hsu J.L."/>
            <person name="Li C.Y."/>
            <person name="Wang Z.W."/>
            <person name="Zhao X."/>
            <person name="Zhong W.Y."/>
            <person name="Ma X.K."/>
            <person name="Ma L."/>
            <person name="Huang J."/>
            <person name="Chen G.Z."/>
            <person name="Huang M.Z."/>
            <person name="Huang L."/>
            <person name="Peng D.H."/>
            <person name="Luo Y.B."/>
            <person name="Zou S.Q."/>
            <person name="Chen S.P."/>
            <person name="Lan S."/>
            <person name="Tsai W.C."/>
            <person name="Van de Peer Y."/>
            <person name="Liu Z.J."/>
        </authorList>
    </citation>
    <scope>NUCLEOTIDE SEQUENCE [LARGE SCALE GENOMIC DNA]</scope>
    <source>
        <strain evidence="15">Lor287</strain>
    </source>
</reference>
<dbReference type="GO" id="GO:0004222">
    <property type="term" value="F:metalloendopeptidase activity"/>
    <property type="evidence" value="ECO:0007669"/>
    <property type="project" value="InterPro"/>
</dbReference>
<dbReference type="FunFam" id="3.40.390.10:FF:000018">
    <property type="entry name" value="Metalloendoproteinase 1"/>
    <property type="match status" value="1"/>
</dbReference>
<feature type="binding site" evidence="11">
    <location>
        <position position="279"/>
    </location>
    <ligand>
        <name>Zn(2+)</name>
        <dbReference type="ChEBI" id="CHEBI:29105"/>
        <label>2</label>
        <note>catalytic</note>
    </ligand>
</feature>
<evidence type="ECO:0000256" key="10">
    <source>
        <dbReference type="PIRSR" id="PIRSR621190-1"/>
    </source>
</evidence>
<keyword evidence="5" id="KW-0378">Hydrolase</keyword>
<evidence type="ECO:0000256" key="9">
    <source>
        <dbReference type="ARBA" id="ARBA00023180"/>
    </source>
</evidence>
<dbReference type="AlphaFoldDB" id="A0AAP0BYE6"/>
<keyword evidence="16" id="KW-1185">Reference proteome</keyword>
<feature type="signal peptide" evidence="13">
    <location>
        <begin position="1"/>
        <end position="19"/>
    </location>
</feature>
<feature type="binding site" evidence="11">
    <location>
        <position position="271"/>
    </location>
    <ligand>
        <name>Zn(2+)</name>
        <dbReference type="ChEBI" id="CHEBI:29105"/>
        <label>2</label>
        <note>catalytic</note>
    </ligand>
</feature>
<feature type="binding site" evidence="11">
    <location>
        <position position="208"/>
    </location>
    <ligand>
        <name>Zn(2+)</name>
        <dbReference type="ChEBI" id="CHEBI:29105"/>
        <label>1</label>
    </ligand>
</feature>
<dbReference type="PANTHER" id="PTHR10201:SF272">
    <property type="entry name" value="METALLOENDOPROTEINASE 5-MMP"/>
    <property type="match status" value="1"/>
</dbReference>
<accession>A0AAP0BYE6</accession>
<feature type="chain" id="PRO_5042974081" description="Peptidase metallopeptidase domain-containing protein" evidence="13">
    <location>
        <begin position="20"/>
        <end position="362"/>
    </location>
</feature>
<evidence type="ECO:0000256" key="13">
    <source>
        <dbReference type="SAM" id="SignalP"/>
    </source>
</evidence>
<dbReference type="GO" id="GO:0030574">
    <property type="term" value="P:collagen catabolic process"/>
    <property type="evidence" value="ECO:0007669"/>
    <property type="project" value="TreeGrafter"/>
</dbReference>
<feature type="binding site" evidence="11">
    <location>
        <position position="261"/>
    </location>
    <ligand>
        <name>Zn(2+)</name>
        <dbReference type="ChEBI" id="CHEBI:29105"/>
        <label>2</label>
        <note>catalytic</note>
    </ligand>
</feature>
<feature type="binding site" evidence="11">
    <location>
        <position position="214"/>
    </location>
    <ligand>
        <name>Ca(2+)</name>
        <dbReference type="ChEBI" id="CHEBI:29108"/>
        <label>3</label>
    </ligand>
</feature>
<dbReference type="InterPro" id="IPR021158">
    <property type="entry name" value="Pept_M10A_Zn_BS"/>
</dbReference>
<keyword evidence="2" id="KW-0645">Protease</keyword>
<dbReference type="Gene3D" id="3.40.390.10">
    <property type="entry name" value="Collagenase (Catalytic Domain)"/>
    <property type="match status" value="1"/>
</dbReference>
<keyword evidence="11" id="KW-0106">Calcium</keyword>
<evidence type="ECO:0000256" key="8">
    <source>
        <dbReference type="ARBA" id="ARBA00023145"/>
    </source>
</evidence>
<dbReference type="PANTHER" id="PTHR10201">
    <property type="entry name" value="MATRIX METALLOPROTEINASE"/>
    <property type="match status" value="1"/>
</dbReference>
<dbReference type="Pfam" id="PF01471">
    <property type="entry name" value="PG_binding_1"/>
    <property type="match status" value="1"/>
</dbReference>
<evidence type="ECO:0000256" key="5">
    <source>
        <dbReference type="ARBA" id="ARBA00022801"/>
    </source>
</evidence>
<feature type="binding site" evidence="11">
    <location>
        <position position="213"/>
    </location>
    <ligand>
        <name>Ca(2+)</name>
        <dbReference type="ChEBI" id="CHEBI:29108"/>
        <label>3</label>
    </ligand>
</feature>
<dbReference type="SMART" id="SM00235">
    <property type="entry name" value="ZnMc"/>
    <property type="match status" value="1"/>
</dbReference>
<sequence length="362" mass="38715">MAAVLTVTFFFLLLMLAAASLPPRPPDFPFDSNPWSLFQNLTGCSPGDSNPVLPDLKNYLHRFGYLPPPPSNFSDVFDANLTGALLSYQRNLGLPVTGFLDPATLTLLSRPRCGVPDVVAENSTASRGRHLYSYFPGSPAWPADKRKLTYAITNASSVSIDRPTLQAVFARAFARWSAATTLNFTEVPPDSGNDADITIGFYSGDHGDGEPFDGVLGTLAHAFSPTDGRFHLDAAEDWVAAGDVTAAAEDNAVDLESVAVHEIGHLLGMGHTPAAEAVMYASIGTRTRKVELTSDDVEGIEGLYGGNPNYIAGSGGSTNQETSGGESLQYSSKSIRSFTAFANPTKIVGRCHNGFYYRTSKF</sequence>
<feature type="binding site" evidence="11">
    <location>
        <position position="196"/>
    </location>
    <ligand>
        <name>Ca(2+)</name>
        <dbReference type="ChEBI" id="CHEBI:29108"/>
        <label>2</label>
    </ligand>
</feature>
<dbReference type="GO" id="GO:0008270">
    <property type="term" value="F:zinc ion binding"/>
    <property type="evidence" value="ECO:0007669"/>
    <property type="project" value="InterPro"/>
</dbReference>
<dbReference type="InterPro" id="IPR006026">
    <property type="entry name" value="Peptidase_Metallo"/>
</dbReference>
<dbReference type="InterPro" id="IPR033739">
    <property type="entry name" value="M10A_MMP"/>
</dbReference>
<dbReference type="SUPFAM" id="SSF55486">
    <property type="entry name" value="Metalloproteases ('zincins'), catalytic domain"/>
    <property type="match status" value="1"/>
</dbReference>
<keyword evidence="4 13" id="KW-0732">Signal</keyword>
<dbReference type="GO" id="GO:0030198">
    <property type="term" value="P:extracellular matrix organization"/>
    <property type="evidence" value="ECO:0007669"/>
    <property type="project" value="TreeGrafter"/>
</dbReference>
<evidence type="ECO:0000256" key="12">
    <source>
        <dbReference type="PIRSR" id="PIRSR621190-5"/>
    </source>
</evidence>
<dbReference type="EMBL" id="JBBWWQ010000002">
    <property type="protein sequence ID" value="KAK8954440.1"/>
    <property type="molecule type" value="Genomic_DNA"/>
</dbReference>
<evidence type="ECO:0000313" key="16">
    <source>
        <dbReference type="Proteomes" id="UP001418222"/>
    </source>
</evidence>
<evidence type="ECO:0000256" key="11">
    <source>
        <dbReference type="PIRSR" id="PIRSR621190-2"/>
    </source>
</evidence>
<dbReference type="InterPro" id="IPR001818">
    <property type="entry name" value="Pept_M10_metallopeptidase"/>
</dbReference>
<keyword evidence="6 11" id="KW-0862">Zinc</keyword>
<dbReference type="InterPro" id="IPR036365">
    <property type="entry name" value="PGBD-like_sf"/>
</dbReference>
<keyword evidence="8" id="KW-0865">Zymogen</keyword>
<evidence type="ECO:0000256" key="7">
    <source>
        <dbReference type="ARBA" id="ARBA00023049"/>
    </source>
</evidence>
<evidence type="ECO:0000313" key="15">
    <source>
        <dbReference type="EMBL" id="KAK8954440.1"/>
    </source>
</evidence>
<feature type="binding site" evidence="11">
    <location>
        <position position="231"/>
    </location>
    <ligand>
        <name>Zn(2+)</name>
        <dbReference type="ChEBI" id="CHEBI:29105"/>
        <label>1</label>
    </ligand>
</feature>
<evidence type="ECO:0000256" key="1">
    <source>
        <dbReference type="ARBA" id="ARBA00009614"/>
    </source>
</evidence>
<name>A0AAP0BYE6_9ASPA</name>
<evidence type="ECO:0000256" key="6">
    <source>
        <dbReference type="ARBA" id="ARBA00022833"/>
    </source>
</evidence>
<dbReference type="InterPro" id="IPR002477">
    <property type="entry name" value="Peptidoglycan-bd-like"/>
</dbReference>
<comment type="cofactor">
    <cofactor evidence="11">
        <name>Zn(2+)</name>
        <dbReference type="ChEBI" id="CHEBI:29105"/>
    </cofactor>
    <text evidence="11">Binds 2 Zn(2+) ions per subunit.</text>
</comment>
<dbReference type="GO" id="GO:0006508">
    <property type="term" value="P:proteolysis"/>
    <property type="evidence" value="ECO:0007669"/>
    <property type="project" value="UniProtKB-KW"/>
</dbReference>
<protein>
    <recommendedName>
        <fullName evidence="14">Peptidase metallopeptidase domain-containing protein</fullName>
    </recommendedName>
</protein>
<dbReference type="SUPFAM" id="SSF47090">
    <property type="entry name" value="PGBD-like"/>
    <property type="match status" value="1"/>
</dbReference>
<dbReference type="CDD" id="cd04278">
    <property type="entry name" value="ZnMc_MMP"/>
    <property type="match status" value="1"/>
</dbReference>
<keyword evidence="9" id="KW-0325">Glycoprotein</keyword>
<feature type="binding site" description="in inhibited form" evidence="11">
    <location>
        <position position="113"/>
    </location>
    <ligand>
        <name>Zn(2+)</name>
        <dbReference type="ChEBI" id="CHEBI:29105"/>
        <label>2</label>
        <note>catalytic</note>
    </ligand>
</feature>
<feature type="active site" evidence="10">
    <location>
        <position position="262"/>
    </location>
</feature>
<evidence type="ECO:0000256" key="2">
    <source>
        <dbReference type="ARBA" id="ARBA00022670"/>
    </source>
</evidence>
<comment type="caution">
    <text evidence="15">The sequence shown here is derived from an EMBL/GenBank/DDBJ whole genome shotgun (WGS) entry which is preliminary data.</text>
</comment>
<gene>
    <name evidence="15" type="ORF">KSP39_PZI002553</name>
</gene>
<feature type="binding site" evidence="11">
    <location>
        <position position="265"/>
    </location>
    <ligand>
        <name>Zn(2+)</name>
        <dbReference type="ChEBI" id="CHEBI:29105"/>
        <label>2</label>
        <note>catalytic</note>
    </ligand>
</feature>
<comment type="cofactor">
    <cofactor evidence="11">
        <name>Ca(2+)</name>
        <dbReference type="ChEBI" id="CHEBI:29108"/>
    </cofactor>
    <text evidence="11">Can bind about 5 Ca(2+) ions per subunit.</text>
</comment>
<feature type="binding site" evidence="11">
    <location>
        <position position="221"/>
    </location>
    <ligand>
        <name>Zn(2+)</name>
        <dbReference type="ChEBI" id="CHEBI:29105"/>
        <label>1</label>
    </ligand>
</feature>
<keyword evidence="3 11" id="KW-0479">Metal-binding</keyword>
<evidence type="ECO:0000259" key="14">
    <source>
        <dbReference type="SMART" id="SM00235"/>
    </source>
</evidence>
<dbReference type="Proteomes" id="UP001418222">
    <property type="component" value="Unassembled WGS sequence"/>
</dbReference>
<feature type="domain" description="Peptidase metallopeptidase" evidence="14">
    <location>
        <begin position="137"/>
        <end position="306"/>
    </location>
</feature>
<evidence type="ECO:0000256" key="3">
    <source>
        <dbReference type="ARBA" id="ARBA00022723"/>
    </source>
</evidence>
<dbReference type="InterPro" id="IPR021190">
    <property type="entry name" value="Pept_M10A"/>
</dbReference>